<keyword evidence="2" id="KW-1185">Reference proteome</keyword>
<evidence type="ECO:0008006" key="3">
    <source>
        <dbReference type="Google" id="ProtNLM"/>
    </source>
</evidence>
<dbReference type="PROSITE" id="PS51257">
    <property type="entry name" value="PROKAR_LIPOPROTEIN"/>
    <property type="match status" value="1"/>
</dbReference>
<proteinExistence type="predicted"/>
<reference evidence="2" key="1">
    <citation type="submission" date="2016-10" db="EMBL/GenBank/DDBJ databases">
        <authorList>
            <person name="Varghese N."/>
            <person name="Submissions S."/>
        </authorList>
    </citation>
    <scope>NUCLEOTIDE SEQUENCE [LARGE SCALE GENOMIC DNA]</scope>
    <source>
        <strain evidence="2">DS-12</strain>
    </source>
</reference>
<gene>
    <name evidence="1" type="ORF">SAMN05421741_11440</name>
</gene>
<dbReference type="RefSeq" id="WP_091523801.1">
    <property type="nucleotide sequence ID" value="NZ_FOVI01000014.1"/>
</dbReference>
<name>A0A1I5D296_9FLAO</name>
<dbReference type="AlphaFoldDB" id="A0A1I5D296"/>
<sequence length="166" mass="19860">MKKILLLTTIFALFSCNNEIDDILNDYKTKPKSADLQGFWELKGVYPPDSLKHDNEIGISQGWVGIGPNEILYLDNEYLRFLNKSTDEDSLYHYNKKNKLYWYNSEQFIKSVYEESYNNKNFQYINEYQIPYKLVQSKDTLVVQSNHKTLYLIKRFNIKFTEYVFD</sequence>
<organism evidence="1 2">
    <name type="scientific">Paenimyroides ummariense</name>
    <dbReference type="NCBI Taxonomy" id="913024"/>
    <lineage>
        <taxon>Bacteria</taxon>
        <taxon>Pseudomonadati</taxon>
        <taxon>Bacteroidota</taxon>
        <taxon>Flavobacteriia</taxon>
        <taxon>Flavobacteriales</taxon>
        <taxon>Flavobacteriaceae</taxon>
        <taxon>Paenimyroides</taxon>
    </lineage>
</organism>
<dbReference type="Proteomes" id="UP000199036">
    <property type="component" value="Unassembled WGS sequence"/>
</dbReference>
<evidence type="ECO:0000313" key="2">
    <source>
        <dbReference type="Proteomes" id="UP000199036"/>
    </source>
</evidence>
<dbReference type="EMBL" id="FOVI01000014">
    <property type="protein sequence ID" value="SFN93263.1"/>
    <property type="molecule type" value="Genomic_DNA"/>
</dbReference>
<dbReference type="STRING" id="913024.SAMN05421741_11440"/>
<accession>A0A1I5D296</accession>
<protein>
    <recommendedName>
        <fullName evidence="3">Lipocalin-like domain-containing protein</fullName>
    </recommendedName>
</protein>
<dbReference type="OrthoDB" id="1360339at2"/>
<evidence type="ECO:0000313" key="1">
    <source>
        <dbReference type="EMBL" id="SFN93263.1"/>
    </source>
</evidence>